<organism evidence="1 2">
    <name type="scientific">Xenorhabdus bovienii str. oregonense</name>
    <dbReference type="NCBI Taxonomy" id="1398202"/>
    <lineage>
        <taxon>Bacteria</taxon>
        <taxon>Pseudomonadati</taxon>
        <taxon>Pseudomonadota</taxon>
        <taxon>Gammaproteobacteria</taxon>
        <taxon>Enterobacterales</taxon>
        <taxon>Morganellaceae</taxon>
        <taxon>Xenorhabdus</taxon>
    </lineage>
</organism>
<dbReference type="RefSeq" id="WP_155270924.1">
    <property type="nucleotide sequence ID" value="NZ_CAWLUU010000026.1"/>
</dbReference>
<dbReference type="EMBL" id="CBSX010000192">
    <property type="protein sequence ID" value="CDH07491.1"/>
    <property type="molecule type" value="Genomic_DNA"/>
</dbReference>
<reference evidence="1" key="1">
    <citation type="submission" date="2013-07" db="EMBL/GenBank/DDBJ databases">
        <title>Sub-species coevolution in mutualistic symbiosis.</title>
        <authorList>
            <person name="Murfin K."/>
            <person name="Klassen J."/>
            <person name="Lee M."/>
            <person name="Forst S."/>
            <person name="Stock P."/>
            <person name="Goodrich-Blair H."/>
        </authorList>
    </citation>
    <scope>NUCLEOTIDE SEQUENCE [LARGE SCALE GENOMIC DNA]</scope>
    <source>
        <strain evidence="1">Oregonense</strain>
    </source>
</reference>
<gene>
    <name evidence="1" type="ORF">XBO1_290084</name>
</gene>
<dbReference type="AlphaFoldDB" id="A0A077PCR8"/>
<protein>
    <submittedName>
        <fullName evidence="1">Uncharacterized protein</fullName>
    </submittedName>
</protein>
<proteinExistence type="predicted"/>
<comment type="caution">
    <text evidence="1">The sequence shown here is derived from an EMBL/GenBank/DDBJ whole genome shotgun (WGS) entry which is preliminary data.</text>
</comment>
<evidence type="ECO:0000313" key="1">
    <source>
        <dbReference type="EMBL" id="CDH07491.1"/>
    </source>
</evidence>
<evidence type="ECO:0000313" key="2">
    <source>
        <dbReference type="Proteomes" id="UP000028483"/>
    </source>
</evidence>
<accession>A0A077PCR8</accession>
<sequence length="60" mass="6927">MQGKDAVSLVDFKRRKLLFWLREEPKPTDWESQIATILAEVGQSGSPYVSVSENLYKERV</sequence>
<dbReference type="Proteomes" id="UP000028483">
    <property type="component" value="Unassembled WGS sequence"/>
</dbReference>
<dbReference type="HOGENOM" id="CLU_2940849_0_0_6"/>
<name>A0A077PCR8_XENBV</name>